<feature type="transmembrane region" description="Helical" evidence="1">
    <location>
        <begin position="44"/>
        <end position="63"/>
    </location>
</feature>
<keyword evidence="3" id="KW-1185">Reference proteome</keyword>
<evidence type="ECO:0000256" key="1">
    <source>
        <dbReference type="SAM" id="Phobius"/>
    </source>
</evidence>
<feature type="transmembrane region" description="Helical" evidence="1">
    <location>
        <begin position="109"/>
        <end position="127"/>
    </location>
</feature>
<evidence type="ECO:0008006" key="4">
    <source>
        <dbReference type="Google" id="ProtNLM"/>
    </source>
</evidence>
<feature type="transmembrane region" description="Helical" evidence="1">
    <location>
        <begin position="70"/>
        <end position="89"/>
    </location>
</feature>
<dbReference type="PANTHER" id="PTHR36974">
    <property type="entry name" value="MEMBRANE PROTEIN-RELATED"/>
    <property type="match status" value="1"/>
</dbReference>
<dbReference type="Proteomes" id="UP001589750">
    <property type="component" value="Unassembled WGS sequence"/>
</dbReference>
<proteinExistence type="predicted"/>
<dbReference type="EMBL" id="JBHMDG010000017">
    <property type="protein sequence ID" value="MFB9314289.1"/>
    <property type="molecule type" value="Genomic_DNA"/>
</dbReference>
<keyword evidence="1" id="KW-0472">Membrane</keyword>
<gene>
    <name evidence="2" type="ORF">ACFFRI_14635</name>
</gene>
<sequence length="144" mass="15896">MSQTLRVVGRVLLAAALGVAGIAHFARTDEFLGQVPTFLPWRDAIVIVSGVVELILAIALLTLRGKRLALLGWVVALFFVAVFPGNVWQAVHGSSSFGLDTTTSRVVRLFFQPLLVVWALWCTGAWARRDRWRPTRAIERVEGS</sequence>
<dbReference type="PANTHER" id="PTHR36974:SF1">
    <property type="entry name" value="DOXX FAMILY MEMBRANE PROTEIN"/>
    <property type="match status" value="1"/>
</dbReference>
<evidence type="ECO:0000313" key="2">
    <source>
        <dbReference type="EMBL" id="MFB9314289.1"/>
    </source>
</evidence>
<keyword evidence="1" id="KW-1133">Transmembrane helix</keyword>
<accession>A0ABV5KF62</accession>
<comment type="caution">
    <text evidence="2">The sequence shown here is derived from an EMBL/GenBank/DDBJ whole genome shotgun (WGS) entry which is preliminary data.</text>
</comment>
<keyword evidence="1" id="KW-0812">Transmembrane</keyword>
<reference evidence="2 3" key="1">
    <citation type="submission" date="2024-09" db="EMBL/GenBank/DDBJ databases">
        <authorList>
            <person name="Sun Q."/>
            <person name="Mori K."/>
        </authorList>
    </citation>
    <scope>NUCLEOTIDE SEQUENCE [LARGE SCALE GENOMIC DNA]</scope>
    <source>
        <strain evidence="2 3">JCM 9626</strain>
    </source>
</reference>
<dbReference type="RefSeq" id="WP_140009466.1">
    <property type="nucleotide sequence ID" value="NZ_JBHMDG010000017.1"/>
</dbReference>
<protein>
    <recommendedName>
        <fullName evidence="4">DoxX family membrane protein</fullName>
    </recommendedName>
</protein>
<name>A0ABV5KF62_9ACTN</name>
<organism evidence="2 3">
    <name type="scientific">Nocardioides plantarum</name>
    <dbReference type="NCBI Taxonomy" id="29299"/>
    <lineage>
        <taxon>Bacteria</taxon>
        <taxon>Bacillati</taxon>
        <taxon>Actinomycetota</taxon>
        <taxon>Actinomycetes</taxon>
        <taxon>Propionibacteriales</taxon>
        <taxon>Nocardioidaceae</taxon>
        <taxon>Nocardioides</taxon>
    </lineage>
</organism>
<evidence type="ECO:0000313" key="3">
    <source>
        <dbReference type="Proteomes" id="UP001589750"/>
    </source>
</evidence>